<evidence type="ECO:0000256" key="6">
    <source>
        <dbReference type="ARBA" id="ARBA00022857"/>
    </source>
</evidence>
<evidence type="ECO:0000259" key="8">
    <source>
        <dbReference type="PROSITE" id="PS51384"/>
    </source>
</evidence>
<dbReference type="Pfam" id="PF00667">
    <property type="entry name" value="FAD_binding_1"/>
    <property type="match status" value="2"/>
</dbReference>
<gene>
    <name evidence="9" type="ORF">F2Q70_00013635</name>
</gene>
<evidence type="ECO:0000256" key="7">
    <source>
        <dbReference type="ARBA" id="ARBA00023002"/>
    </source>
</evidence>
<proteinExistence type="predicted"/>
<dbReference type="GO" id="GO:0005829">
    <property type="term" value="C:cytosol"/>
    <property type="evidence" value="ECO:0007669"/>
    <property type="project" value="TreeGrafter"/>
</dbReference>
<evidence type="ECO:0000313" key="9">
    <source>
        <dbReference type="EMBL" id="KAF2612940.1"/>
    </source>
</evidence>
<name>A0A8S9LYF2_BRACR</name>
<sequence>SEGIVLNVFFLFVRYETGDHVGVLCDNLNETVEEALRLLDMSPDTYFSLHSDKEDGTPISSSLPPPFPPCNLRTALTRYACLLSSPKKVGWFGLLSSRSFVFKTQLLSLQSALVALAAHTSDPTEAERLKHLASPAGKDEYSKWIVESQRSLLEVMAEFPSAKPPLGVFFAAVAPRLQPRFYSISSSPKIAETRIHVTCALVYEKMPTGRIHKGVCSTWMKSAVAYEKSENCSSAPIFVRQSNFKLPSDSKVPIIMIGPGTGLAPFRGFLQERLALVESGVELGPSVLFFGCRNRRMDFIYEEELQRFLESGALSELSVAFSREGPTKEYVQHKMMDKACDIWSMISQGGYVYVCGDAKGMARDVHRSLHTIAQEQGSMDSTKAESFVKNLQMSGRYLRDVW</sequence>
<dbReference type="AlphaFoldDB" id="A0A8S9LYF2"/>
<evidence type="ECO:0000256" key="3">
    <source>
        <dbReference type="ARBA" id="ARBA00022630"/>
    </source>
</evidence>
<dbReference type="SUPFAM" id="SSF63380">
    <property type="entry name" value="Riboflavin synthase domain-like"/>
    <property type="match status" value="1"/>
</dbReference>
<dbReference type="SUPFAM" id="SSF52343">
    <property type="entry name" value="Ferredoxin reductase-like, C-terminal NADP-linked domain"/>
    <property type="match status" value="1"/>
</dbReference>
<evidence type="ECO:0000256" key="4">
    <source>
        <dbReference type="ARBA" id="ARBA00022643"/>
    </source>
</evidence>
<dbReference type="Gene3D" id="1.20.990.10">
    <property type="entry name" value="NADPH-cytochrome p450 Reductase, Chain A, domain 3"/>
    <property type="match status" value="1"/>
</dbReference>
<dbReference type="InterPro" id="IPR001709">
    <property type="entry name" value="Flavoprot_Pyr_Nucl_cyt_Rdtase"/>
</dbReference>
<dbReference type="InterPro" id="IPR017927">
    <property type="entry name" value="FAD-bd_FR_type"/>
</dbReference>
<dbReference type="GO" id="GO:0010181">
    <property type="term" value="F:FMN binding"/>
    <property type="evidence" value="ECO:0007669"/>
    <property type="project" value="TreeGrafter"/>
</dbReference>
<dbReference type="GO" id="GO:0050660">
    <property type="term" value="F:flavin adenine dinucleotide binding"/>
    <property type="evidence" value="ECO:0007669"/>
    <property type="project" value="TreeGrafter"/>
</dbReference>
<dbReference type="FunFam" id="3.40.50.80:FF:000001">
    <property type="entry name" value="NADPH--cytochrome P450 reductase 1"/>
    <property type="match status" value="1"/>
</dbReference>
<dbReference type="Pfam" id="PF00175">
    <property type="entry name" value="NAD_binding_1"/>
    <property type="match status" value="1"/>
</dbReference>
<keyword evidence="6" id="KW-0521">NADP</keyword>
<feature type="non-terminal residue" evidence="9">
    <location>
        <position position="402"/>
    </location>
</feature>
<evidence type="ECO:0000256" key="1">
    <source>
        <dbReference type="ARBA" id="ARBA00001917"/>
    </source>
</evidence>
<comment type="cofactor">
    <cofactor evidence="1">
        <name>FMN</name>
        <dbReference type="ChEBI" id="CHEBI:58210"/>
    </cofactor>
</comment>
<dbReference type="PRINTS" id="PR00371">
    <property type="entry name" value="FPNCR"/>
</dbReference>
<keyword evidence="4" id="KW-0288">FMN</keyword>
<keyword evidence="5" id="KW-0274">FAD</keyword>
<dbReference type="PANTHER" id="PTHR19384:SF117">
    <property type="entry name" value="NADPH--CYTOCHROME P450 REDUCTASE"/>
    <property type="match status" value="1"/>
</dbReference>
<accession>A0A8S9LYF2</accession>
<dbReference type="PANTHER" id="PTHR19384">
    <property type="entry name" value="NITRIC OXIDE SYNTHASE-RELATED"/>
    <property type="match status" value="1"/>
</dbReference>
<dbReference type="PROSITE" id="PS51384">
    <property type="entry name" value="FAD_FR"/>
    <property type="match status" value="1"/>
</dbReference>
<dbReference type="InterPro" id="IPR023173">
    <property type="entry name" value="NADPH_Cyt_P450_Rdtase_alpha"/>
</dbReference>
<dbReference type="InterPro" id="IPR003097">
    <property type="entry name" value="CysJ-like_FAD-binding"/>
</dbReference>
<keyword evidence="7" id="KW-0560">Oxidoreductase</keyword>
<dbReference type="GO" id="GO:0003958">
    <property type="term" value="F:NADPH-hemoprotein reductase activity"/>
    <property type="evidence" value="ECO:0007669"/>
    <property type="project" value="TreeGrafter"/>
</dbReference>
<dbReference type="InterPro" id="IPR001433">
    <property type="entry name" value="OxRdtase_FAD/NAD-bd"/>
</dbReference>
<dbReference type="Gene3D" id="2.40.30.10">
    <property type="entry name" value="Translation factors"/>
    <property type="match status" value="1"/>
</dbReference>
<comment type="caution">
    <text evidence="9">The sequence shown here is derived from an EMBL/GenBank/DDBJ whole genome shotgun (WGS) entry which is preliminary data.</text>
</comment>
<reference evidence="9" key="1">
    <citation type="submission" date="2019-12" db="EMBL/GenBank/DDBJ databases">
        <title>Genome sequencing and annotation of Brassica cretica.</title>
        <authorList>
            <person name="Studholme D.J."/>
            <person name="Sarris P.F."/>
        </authorList>
    </citation>
    <scope>NUCLEOTIDE SEQUENCE</scope>
    <source>
        <strain evidence="9">PFS-102/07</strain>
        <tissue evidence="9">Leaf</tissue>
    </source>
</reference>
<feature type="domain" description="FAD-binding FR-type" evidence="8">
    <location>
        <begin position="1"/>
        <end position="247"/>
    </location>
</feature>
<keyword evidence="3" id="KW-0285">Flavoprotein</keyword>
<evidence type="ECO:0000256" key="2">
    <source>
        <dbReference type="ARBA" id="ARBA00001974"/>
    </source>
</evidence>
<dbReference type="InterPro" id="IPR017938">
    <property type="entry name" value="Riboflavin_synthase-like_b-brl"/>
</dbReference>
<evidence type="ECO:0000256" key="5">
    <source>
        <dbReference type="ARBA" id="ARBA00022827"/>
    </source>
</evidence>
<dbReference type="EMBL" id="QGKY02000089">
    <property type="protein sequence ID" value="KAF2612940.1"/>
    <property type="molecule type" value="Genomic_DNA"/>
</dbReference>
<comment type="cofactor">
    <cofactor evidence="2">
        <name>FAD</name>
        <dbReference type="ChEBI" id="CHEBI:57692"/>
    </cofactor>
</comment>
<organism evidence="9">
    <name type="scientific">Brassica cretica</name>
    <name type="common">Mustard</name>
    <dbReference type="NCBI Taxonomy" id="69181"/>
    <lineage>
        <taxon>Eukaryota</taxon>
        <taxon>Viridiplantae</taxon>
        <taxon>Streptophyta</taxon>
        <taxon>Embryophyta</taxon>
        <taxon>Tracheophyta</taxon>
        <taxon>Spermatophyta</taxon>
        <taxon>Magnoliopsida</taxon>
        <taxon>eudicotyledons</taxon>
        <taxon>Gunneridae</taxon>
        <taxon>Pentapetalae</taxon>
        <taxon>rosids</taxon>
        <taxon>malvids</taxon>
        <taxon>Brassicales</taxon>
        <taxon>Brassicaceae</taxon>
        <taxon>Brassiceae</taxon>
        <taxon>Brassica</taxon>
    </lineage>
</organism>
<protein>
    <recommendedName>
        <fullName evidence="8">FAD-binding FR-type domain-containing protein</fullName>
    </recommendedName>
</protein>
<dbReference type="Gene3D" id="3.40.50.80">
    <property type="entry name" value="Nucleotide-binding domain of ferredoxin-NADP reductase (FNR) module"/>
    <property type="match status" value="1"/>
</dbReference>
<dbReference type="InterPro" id="IPR039261">
    <property type="entry name" value="FNR_nucleotide-bd"/>
</dbReference>